<keyword evidence="3" id="KW-1185">Reference proteome</keyword>
<accession>A0A200Q6P0</accession>
<dbReference type="AlphaFoldDB" id="A0A200Q6P0"/>
<dbReference type="InParanoid" id="A0A200Q6P0"/>
<dbReference type="EMBL" id="MVGT01002935">
    <property type="protein sequence ID" value="OVA06161.1"/>
    <property type="molecule type" value="Genomic_DNA"/>
</dbReference>
<evidence type="ECO:0000256" key="1">
    <source>
        <dbReference type="SAM" id="MobiDB-lite"/>
    </source>
</evidence>
<organism evidence="2 3">
    <name type="scientific">Macleaya cordata</name>
    <name type="common">Five-seeded plume-poppy</name>
    <name type="synonym">Bocconia cordata</name>
    <dbReference type="NCBI Taxonomy" id="56857"/>
    <lineage>
        <taxon>Eukaryota</taxon>
        <taxon>Viridiplantae</taxon>
        <taxon>Streptophyta</taxon>
        <taxon>Embryophyta</taxon>
        <taxon>Tracheophyta</taxon>
        <taxon>Spermatophyta</taxon>
        <taxon>Magnoliopsida</taxon>
        <taxon>Ranunculales</taxon>
        <taxon>Papaveraceae</taxon>
        <taxon>Papaveroideae</taxon>
        <taxon>Macleaya</taxon>
    </lineage>
</organism>
<protein>
    <recommendedName>
        <fullName evidence="4">Auxin response factor</fullName>
    </recommendedName>
</protein>
<dbReference type="Proteomes" id="UP000195402">
    <property type="component" value="Unassembled WGS sequence"/>
</dbReference>
<proteinExistence type="predicted"/>
<feature type="region of interest" description="Disordered" evidence="1">
    <location>
        <begin position="218"/>
        <end position="252"/>
    </location>
</feature>
<gene>
    <name evidence="2" type="ORF">BVC80_8865g19</name>
</gene>
<dbReference type="OrthoDB" id="1726559at2759"/>
<evidence type="ECO:0008006" key="4">
    <source>
        <dbReference type="Google" id="ProtNLM"/>
    </source>
</evidence>
<comment type="caution">
    <text evidence="2">The sequence shown here is derived from an EMBL/GenBank/DDBJ whole genome shotgun (WGS) entry which is preliminary data.</text>
</comment>
<evidence type="ECO:0000313" key="3">
    <source>
        <dbReference type="Proteomes" id="UP000195402"/>
    </source>
</evidence>
<reference evidence="2 3" key="1">
    <citation type="journal article" date="2017" name="Mol. Plant">
        <title>The Genome of Medicinal Plant Macleaya cordata Provides New Insights into Benzylisoquinoline Alkaloids Metabolism.</title>
        <authorList>
            <person name="Liu X."/>
            <person name="Liu Y."/>
            <person name="Huang P."/>
            <person name="Ma Y."/>
            <person name="Qing Z."/>
            <person name="Tang Q."/>
            <person name="Cao H."/>
            <person name="Cheng P."/>
            <person name="Zheng Y."/>
            <person name="Yuan Z."/>
            <person name="Zhou Y."/>
            <person name="Liu J."/>
            <person name="Tang Z."/>
            <person name="Zhuo Y."/>
            <person name="Zhang Y."/>
            <person name="Yu L."/>
            <person name="Huang J."/>
            <person name="Yang P."/>
            <person name="Peng Q."/>
            <person name="Zhang J."/>
            <person name="Jiang W."/>
            <person name="Zhang Z."/>
            <person name="Lin K."/>
            <person name="Ro D.K."/>
            <person name="Chen X."/>
            <person name="Xiong X."/>
            <person name="Shang Y."/>
            <person name="Huang S."/>
            <person name="Zeng J."/>
        </authorList>
    </citation>
    <scope>NUCLEOTIDE SEQUENCE [LARGE SCALE GENOMIC DNA]</scope>
    <source>
        <strain evidence="3">cv. BLH2017</strain>
        <tissue evidence="2">Root</tissue>
    </source>
</reference>
<evidence type="ECO:0000313" key="2">
    <source>
        <dbReference type="EMBL" id="OVA06161.1"/>
    </source>
</evidence>
<sequence length="252" mass="27600">MFWCTPWSFNDRIPGVDFRWIKMNAFSCSAVAWEEPKVLQNEKRVSPWQVELVATTPSLQTPFPQTKRLRGPQNPELLTDGNGALFFPMTGLTNSMMGHLNSPLLSYNSFPAGMQGARHDVICLSGVSNSVDNNTNHMLYPEHVSVNNISPISSSVATDMNIRGISQSDNLSPNSQSSVHYFGTEPLGNQTYNSTKKAGSSSFQLFGKIIYTDQAVETGSDDGRSTDVDGGTGYDETVGVINPLDPSLSYPY</sequence>
<dbReference type="Gene3D" id="2.30.30.1040">
    <property type="match status" value="1"/>
</dbReference>
<name>A0A200Q6P0_MACCD</name>
<dbReference type="STRING" id="56857.A0A200Q6P0"/>